<sequence>MDNRSVGASAPRFQAPTTFPFQRLSMELQLLMLQHILVAPAPIFNPNVPLDTQKFLVQGEEKGQHYINPNMMLTCKLYYKEGLNLLYNHNTFMYTECWTAFSYTLSETELKERQEAIKTSPPPSTRTSAFQTHAANIQIRLPFTSDPDFLDHCEKLVETTARFPNLRTLTLDFLNVSTGYQDQWDENPVSLHSLHSTISDTLLKLQHPTCSAGPLREIALTGLPRNDLSLYIVRQYARLLAANGRIAVGWGEKGRRYALQSETEKGEVMRRDDLVLARLSRVEVGEWVLREHRTSGSKWLFGGLEDEGRGRGDGELETLADLDIS</sequence>
<accession>A0A8H3IJT8</accession>
<feature type="domain" description="DUF7730" evidence="1">
    <location>
        <begin position="70"/>
        <end position="190"/>
    </location>
</feature>
<dbReference type="Pfam" id="PF24864">
    <property type="entry name" value="DUF7730"/>
    <property type="match status" value="1"/>
</dbReference>
<gene>
    <name evidence="2" type="ORF">IMSHALPRED_003021</name>
</gene>
<evidence type="ECO:0000313" key="2">
    <source>
        <dbReference type="EMBL" id="CAF9916254.1"/>
    </source>
</evidence>
<protein>
    <recommendedName>
        <fullName evidence="1">DUF7730 domain-containing protein</fullName>
    </recommendedName>
</protein>
<comment type="caution">
    <text evidence="2">The sequence shown here is derived from an EMBL/GenBank/DDBJ whole genome shotgun (WGS) entry which is preliminary data.</text>
</comment>
<keyword evidence="3" id="KW-1185">Reference proteome</keyword>
<evidence type="ECO:0000313" key="3">
    <source>
        <dbReference type="Proteomes" id="UP000664534"/>
    </source>
</evidence>
<proteinExistence type="predicted"/>
<name>A0A8H3IJT8_9LECA</name>
<dbReference type="OrthoDB" id="5279415at2759"/>
<dbReference type="Proteomes" id="UP000664534">
    <property type="component" value="Unassembled WGS sequence"/>
</dbReference>
<reference evidence="2" key="1">
    <citation type="submission" date="2021-03" db="EMBL/GenBank/DDBJ databases">
        <authorList>
            <person name="Tagirdzhanova G."/>
        </authorList>
    </citation>
    <scope>NUCLEOTIDE SEQUENCE</scope>
</reference>
<dbReference type="EMBL" id="CAJPDT010000016">
    <property type="protein sequence ID" value="CAF9916254.1"/>
    <property type="molecule type" value="Genomic_DNA"/>
</dbReference>
<dbReference type="InterPro" id="IPR056632">
    <property type="entry name" value="DUF7730"/>
</dbReference>
<dbReference type="AlphaFoldDB" id="A0A8H3IJT8"/>
<organism evidence="2 3">
    <name type="scientific">Imshaugia aleurites</name>
    <dbReference type="NCBI Taxonomy" id="172621"/>
    <lineage>
        <taxon>Eukaryota</taxon>
        <taxon>Fungi</taxon>
        <taxon>Dikarya</taxon>
        <taxon>Ascomycota</taxon>
        <taxon>Pezizomycotina</taxon>
        <taxon>Lecanoromycetes</taxon>
        <taxon>OSLEUM clade</taxon>
        <taxon>Lecanoromycetidae</taxon>
        <taxon>Lecanorales</taxon>
        <taxon>Lecanorineae</taxon>
        <taxon>Parmeliaceae</taxon>
        <taxon>Imshaugia</taxon>
    </lineage>
</organism>
<evidence type="ECO:0000259" key="1">
    <source>
        <dbReference type="Pfam" id="PF24864"/>
    </source>
</evidence>